<dbReference type="InterPro" id="IPR050595">
    <property type="entry name" value="Bact_response_regulator"/>
</dbReference>
<dbReference type="HOGENOM" id="CLU_000445_69_15_10"/>
<dbReference type="AlphaFoldDB" id="F2ICN5"/>
<evidence type="ECO:0000313" key="5">
    <source>
        <dbReference type="EMBL" id="AEA42262.1"/>
    </source>
</evidence>
<dbReference type="KEGG" id="fte:Fluta_0253"/>
<gene>
    <name evidence="5" type="ordered locus">Fluta_0253</name>
</gene>
<dbReference type="PANTHER" id="PTHR44591">
    <property type="entry name" value="STRESS RESPONSE REGULATOR PROTEIN 1"/>
    <property type="match status" value="1"/>
</dbReference>
<dbReference type="InterPro" id="IPR058245">
    <property type="entry name" value="NreC/VraR/RcsB-like_REC"/>
</dbReference>
<reference evidence="6" key="2">
    <citation type="submission" date="2011-02" db="EMBL/GenBank/DDBJ databases">
        <title>The complete genome of Fluviicola taffensis DSM 16823.</title>
        <authorList>
            <consortium name="US DOE Joint Genome Institute (JGI-PGF)"/>
            <person name="Lucas S."/>
            <person name="Copeland A."/>
            <person name="Lapidus A."/>
            <person name="Bruce D."/>
            <person name="Goodwin L."/>
            <person name="Pitluck S."/>
            <person name="Kyrpides N."/>
            <person name="Mavromatis K."/>
            <person name="Ivanova N."/>
            <person name="Mikhailova N."/>
            <person name="Pagani I."/>
            <person name="Chertkov O."/>
            <person name="Detter J.C."/>
            <person name="Han C."/>
            <person name="Tapia R."/>
            <person name="Land M."/>
            <person name="Hauser L."/>
            <person name="Markowitz V."/>
            <person name="Cheng J.-F."/>
            <person name="Hugenholtz P."/>
            <person name="Woyke T."/>
            <person name="Wu D."/>
            <person name="Tindall B."/>
            <person name="Pomrenke H.G."/>
            <person name="Brambilla E."/>
            <person name="Klenk H.-P."/>
            <person name="Eisen J.A."/>
        </authorList>
    </citation>
    <scope>NUCLEOTIDE SEQUENCE [LARGE SCALE GENOMIC DNA]</scope>
    <source>
        <strain evidence="6">DSM 16823 / RW262 / RW262</strain>
    </source>
</reference>
<accession>F2ICN5</accession>
<dbReference type="InterPro" id="IPR011006">
    <property type="entry name" value="CheY-like_superfamily"/>
</dbReference>
<evidence type="ECO:0000313" key="6">
    <source>
        <dbReference type="Proteomes" id="UP000007463"/>
    </source>
</evidence>
<organism evidence="5 6">
    <name type="scientific">Fluviicola taffensis (strain DSM 16823 / NCIMB 13979 / RW262)</name>
    <dbReference type="NCBI Taxonomy" id="755732"/>
    <lineage>
        <taxon>Bacteria</taxon>
        <taxon>Pseudomonadati</taxon>
        <taxon>Bacteroidota</taxon>
        <taxon>Flavobacteriia</taxon>
        <taxon>Flavobacteriales</taxon>
        <taxon>Crocinitomicaceae</taxon>
        <taxon>Fluviicola</taxon>
    </lineage>
</organism>
<dbReference type="PANTHER" id="PTHR44591:SF14">
    <property type="entry name" value="PROTEIN PILG"/>
    <property type="match status" value="1"/>
</dbReference>
<dbReference type="CDD" id="cd17535">
    <property type="entry name" value="REC_NarL-like"/>
    <property type="match status" value="1"/>
</dbReference>
<dbReference type="GO" id="GO:0000160">
    <property type="term" value="P:phosphorelay signal transduction system"/>
    <property type="evidence" value="ECO:0007669"/>
    <property type="project" value="UniProtKB-KW"/>
</dbReference>
<dbReference type="eggNOG" id="COG2197">
    <property type="taxonomic scope" value="Bacteria"/>
</dbReference>
<keyword evidence="2" id="KW-0902">Two-component regulatory system</keyword>
<evidence type="ECO:0000256" key="3">
    <source>
        <dbReference type="PROSITE-ProRule" id="PRU00169"/>
    </source>
</evidence>
<dbReference type="RefSeq" id="WP_013685036.1">
    <property type="nucleotide sequence ID" value="NC_015321.1"/>
</dbReference>
<proteinExistence type="predicted"/>
<sequence length="126" mass="14245">MNQSISVAYAEDNEPLRLLLVNALETKGPFKVLIKAQDGLDLIQQLIQTSVDIILLDINMPIMNGNEVLEYLKKSQSNTKVIVYSFHNSPEITENYLENGASAFISKDSDIVHIVEEIQRIHYLKS</sequence>
<feature type="domain" description="Response regulatory" evidence="4">
    <location>
        <begin position="6"/>
        <end position="122"/>
    </location>
</feature>
<reference evidence="5 6" key="1">
    <citation type="journal article" date="2011" name="Stand. Genomic Sci.">
        <title>Complete genome sequence of the gliding freshwater bacterium Fluviicola taffensis type strain (RW262).</title>
        <authorList>
            <person name="Woyke T."/>
            <person name="Chertkov O."/>
            <person name="Lapidus A."/>
            <person name="Nolan M."/>
            <person name="Lucas S."/>
            <person name="Del Rio T.G."/>
            <person name="Tice H."/>
            <person name="Cheng J.F."/>
            <person name="Tapia R."/>
            <person name="Han C."/>
            <person name="Goodwin L."/>
            <person name="Pitluck S."/>
            <person name="Liolios K."/>
            <person name="Pagani I."/>
            <person name="Ivanova N."/>
            <person name="Huntemann M."/>
            <person name="Mavromatis K."/>
            <person name="Mikhailova N."/>
            <person name="Pati A."/>
            <person name="Chen A."/>
            <person name="Palaniappan K."/>
            <person name="Land M."/>
            <person name="Hauser L."/>
            <person name="Brambilla E.M."/>
            <person name="Rohde M."/>
            <person name="Mwirichia R."/>
            <person name="Sikorski J."/>
            <person name="Tindall B.J."/>
            <person name="Goker M."/>
            <person name="Bristow J."/>
            <person name="Eisen J.A."/>
            <person name="Markowitz V."/>
            <person name="Hugenholtz P."/>
            <person name="Klenk H.P."/>
            <person name="Kyrpides N.C."/>
        </authorList>
    </citation>
    <scope>NUCLEOTIDE SEQUENCE [LARGE SCALE GENOMIC DNA]</scope>
    <source>
        <strain evidence="6">DSM 16823 / RW262 / RW262</strain>
    </source>
</reference>
<dbReference type="Pfam" id="PF00072">
    <property type="entry name" value="Response_reg"/>
    <property type="match status" value="1"/>
</dbReference>
<evidence type="ECO:0000259" key="4">
    <source>
        <dbReference type="PROSITE" id="PS50110"/>
    </source>
</evidence>
<evidence type="ECO:0000256" key="1">
    <source>
        <dbReference type="ARBA" id="ARBA00022553"/>
    </source>
</evidence>
<protein>
    <submittedName>
        <fullName evidence="5">Response regulator receiver protein</fullName>
    </submittedName>
</protein>
<dbReference type="Proteomes" id="UP000007463">
    <property type="component" value="Chromosome"/>
</dbReference>
<feature type="modified residue" description="4-aspartylphosphate" evidence="3">
    <location>
        <position position="57"/>
    </location>
</feature>
<evidence type="ECO:0000256" key="2">
    <source>
        <dbReference type="ARBA" id="ARBA00023012"/>
    </source>
</evidence>
<dbReference type="SUPFAM" id="SSF52172">
    <property type="entry name" value="CheY-like"/>
    <property type="match status" value="1"/>
</dbReference>
<dbReference type="OrthoDB" id="7631574at2"/>
<dbReference type="Gene3D" id="3.40.50.2300">
    <property type="match status" value="1"/>
</dbReference>
<dbReference type="SMART" id="SM00448">
    <property type="entry name" value="REC"/>
    <property type="match status" value="1"/>
</dbReference>
<keyword evidence="6" id="KW-1185">Reference proteome</keyword>
<keyword evidence="1 3" id="KW-0597">Phosphoprotein</keyword>
<dbReference type="InterPro" id="IPR001789">
    <property type="entry name" value="Sig_transdc_resp-reg_receiver"/>
</dbReference>
<dbReference type="EMBL" id="CP002542">
    <property type="protein sequence ID" value="AEA42262.1"/>
    <property type="molecule type" value="Genomic_DNA"/>
</dbReference>
<name>F2ICN5_FLUTR</name>
<dbReference type="PROSITE" id="PS50110">
    <property type="entry name" value="RESPONSE_REGULATORY"/>
    <property type="match status" value="1"/>
</dbReference>
<dbReference type="STRING" id="755732.Fluta_0253"/>